<keyword evidence="4" id="KW-0521">NADP</keyword>
<dbReference type="Gene3D" id="3.30.460.30">
    <property type="entry name" value="Glutamyl-tRNA reductase, N-terminal domain"/>
    <property type="match status" value="1"/>
</dbReference>
<evidence type="ECO:0000259" key="8">
    <source>
        <dbReference type="Pfam" id="PF00745"/>
    </source>
</evidence>
<dbReference type="EMBL" id="UOYP01000270">
    <property type="protein sequence ID" value="VAY88622.1"/>
    <property type="molecule type" value="Genomic_DNA"/>
</dbReference>
<evidence type="ECO:0000256" key="1">
    <source>
        <dbReference type="ARBA" id="ARBA00005059"/>
    </source>
</evidence>
<dbReference type="Pfam" id="PF00745">
    <property type="entry name" value="GlutR_dimer"/>
    <property type="match status" value="1"/>
</dbReference>
<gene>
    <name evidence="11" type="primary">hemA</name>
    <name evidence="11" type="ORF">CARN8_3410002</name>
</gene>
<reference evidence="11" key="1">
    <citation type="submission" date="2018-10" db="EMBL/GenBank/DDBJ databases">
        <authorList>
            <person name="Plewniak F."/>
        </authorList>
    </citation>
    <scope>NUCLEOTIDE SEQUENCE</scope>
</reference>
<dbReference type="CDD" id="cd05213">
    <property type="entry name" value="NAD_bind_Glutamyl_tRNA_reduct"/>
    <property type="match status" value="1"/>
</dbReference>
<dbReference type="UniPathway" id="UPA00251">
    <property type="reaction ID" value="UER00316"/>
</dbReference>
<sequence length="422" mass="46663">MSDSSAHQLHAFGLNHQTAPVAVRERVAFPQERLQPALSALLYATPAEEAVILSTCNRTEIYCKTPHPETVADWLADHHELTGFDLSQYLYHLDGSAAAHHAFRVASGLDSMVLGETQILGQVKQAVRLADEAGTLGPLLNKMFQSTFSVAKAVRSQTGIGERTVSLAAAALKLSADVLGPMNEQQVLFIGAGEMIELVATYFLARHPRAVTIANRSPERGQALAQQLGGRYLPLSELPLALAQHDVIVSSTASHLPLIGKGMVERALRERKHRPMVMIDLAVPRDIEPEVARLEDVFLYTVDDLGKVTQENKDSRQLAVEEAESIITRHVEDFLGWIAARSVVPTIRSLREQAEHYRQLELEKALRALNRGDEPTKVMEQLSQSLMNKWLHHPVQALNQTRGSTRQSLVDAIRHLFPENPA</sequence>
<evidence type="ECO:0000256" key="5">
    <source>
        <dbReference type="ARBA" id="ARBA00023002"/>
    </source>
</evidence>
<comment type="pathway">
    <text evidence="1">Porphyrin-containing compound metabolism; protoporphyrin-IX biosynthesis; 5-aminolevulinate from L-glutamyl-tRNA(Glu): step 1/2.</text>
</comment>
<feature type="domain" description="Quinate/shikimate 5-dehydrogenase/glutamyl-tRNA reductase" evidence="9">
    <location>
        <begin position="175"/>
        <end position="308"/>
    </location>
</feature>
<evidence type="ECO:0000256" key="3">
    <source>
        <dbReference type="ARBA" id="ARBA00012970"/>
    </source>
</evidence>
<proteinExistence type="inferred from homology"/>
<dbReference type="AlphaFoldDB" id="A0A3P3ZPJ3"/>
<dbReference type="GO" id="GO:0008883">
    <property type="term" value="F:glutamyl-tRNA reductase activity"/>
    <property type="evidence" value="ECO:0007669"/>
    <property type="project" value="UniProtKB-EC"/>
</dbReference>
<dbReference type="GO" id="GO:0050661">
    <property type="term" value="F:NADP binding"/>
    <property type="evidence" value="ECO:0007669"/>
    <property type="project" value="InterPro"/>
</dbReference>
<dbReference type="InterPro" id="IPR036453">
    <property type="entry name" value="GluRdtase_dimer_dom_sf"/>
</dbReference>
<dbReference type="SUPFAM" id="SSF51735">
    <property type="entry name" value="NAD(P)-binding Rossmann-fold domains"/>
    <property type="match status" value="1"/>
</dbReference>
<feature type="domain" description="Glutamyl-tRNA reductase N-terminal" evidence="10">
    <location>
        <begin position="13"/>
        <end position="158"/>
    </location>
</feature>
<keyword evidence="5 11" id="KW-0560">Oxidoreductase</keyword>
<dbReference type="FunFam" id="3.40.50.720:FF:000031">
    <property type="entry name" value="Glutamyl-tRNA reductase"/>
    <property type="match status" value="1"/>
</dbReference>
<dbReference type="SUPFAM" id="SSF69075">
    <property type="entry name" value="Glutamyl tRNA-reductase dimerization domain"/>
    <property type="match status" value="1"/>
</dbReference>
<dbReference type="SUPFAM" id="SSF69742">
    <property type="entry name" value="Glutamyl tRNA-reductase catalytic, N-terminal domain"/>
    <property type="match status" value="1"/>
</dbReference>
<dbReference type="EC" id="1.2.1.70" evidence="3"/>
<dbReference type="InterPro" id="IPR015895">
    <property type="entry name" value="4pyrrol_synth_GluRdtase_N"/>
</dbReference>
<evidence type="ECO:0000259" key="9">
    <source>
        <dbReference type="Pfam" id="PF01488"/>
    </source>
</evidence>
<dbReference type="InterPro" id="IPR018214">
    <property type="entry name" value="GluRdtase_CS"/>
</dbReference>
<dbReference type="Pfam" id="PF01488">
    <property type="entry name" value="Shikimate_DH"/>
    <property type="match status" value="1"/>
</dbReference>
<organism evidence="11">
    <name type="scientific">mine drainage metagenome</name>
    <dbReference type="NCBI Taxonomy" id="410659"/>
    <lineage>
        <taxon>unclassified sequences</taxon>
        <taxon>metagenomes</taxon>
        <taxon>ecological metagenomes</taxon>
    </lineage>
</organism>
<protein>
    <recommendedName>
        <fullName evidence="3">glutamyl-tRNA reductase</fullName>
        <ecNumber evidence="3">1.2.1.70</ecNumber>
    </recommendedName>
</protein>
<keyword evidence="6" id="KW-0627">Porphyrin biosynthesis</keyword>
<evidence type="ECO:0000256" key="4">
    <source>
        <dbReference type="ARBA" id="ARBA00022857"/>
    </source>
</evidence>
<dbReference type="NCBIfam" id="TIGR01035">
    <property type="entry name" value="hemA"/>
    <property type="match status" value="1"/>
</dbReference>
<accession>A0A3P3ZPJ3</accession>
<comment type="similarity">
    <text evidence="2">Belongs to the glutamyl-tRNA reductase family.</text>
</comment>
<dbReference type="PANTHER" id="PTHR43013:SF1">
    <property type="entry name" value="GLUTAMYL-TRNA REDUCTASE"/>
    <property type="match status" value="1"/>
</dbReference>
<dbReference type="InterPro" id="IPR036343">
    <property type="entry name" value="GluRdtase_N_sf"/>
</dbReference>
<dbReference type="PIRSF" id="PIRSF000445">
    <property type="entry name" value="4pyrrol_synth_GluRdtase"/>
    <property type="match status" value="1"/>
</dbReference>
<evidence type="ECO:0000256" key="7">
    <source>
        <dbReference type="ARBA" id="ARBA00047464"/>
    </source>
</evidence>
<feature type="domain" description="Tetrapyrrole biosynthesis glutamyl-tRNA reductase dimerisation" evidence="8">
    <location>
        <begin position="322"/>
        <end position="417"/>
    </location>
</feature>
<comment type="catalytic activity">
    <reaction evidence="7">
        <text>(S)-4-amino-5-oxopentanoate + tRNA(Glu) + NADP(+) = L-glutamyl-tRNA(Glu) + NADPH + H(+)</text>
        <dbReference type="Rhea" id="RHEA:12344"/>
        <dbReference type="Rhea" id="RHEA-COMP:9663"/>
        <dbReference type="Rhea" id="RHEA-COMP:9680"/>
        <dbReference type="ChEBI" id="CHEBI:15378"/>
        <dbReference type="ChEBI" id="CHEBI:57501"/>
        <dbReference type="ChEBI" id="CHEBI:57783"/>
        <dbReference type="ChEBI" id="CHEBI:58349"/>
        <dbReference type="ChEBI" id="CHEBI:78442"/>
        <dbReference type="ChEBI" id="CHEBI:78520"/>
        <dbReference type="EC" id="1.2.1.70"/>
    </reaction>
</comment>
<dbReference type="HAMAP" id="MF_00087">
    <property type="entry name" value="Glu_tRNA_reductase"/>
    <property type="match status" value="1"/>
</dbReference>
<evidence type="ECO:0000259" key="10">
    <source>
        <dbReference type="Pfam" id="PF05201"/>
    </source>
</evidence>
<dbReference type="FunFam" id="3.30.460.30:FF:000001">
    <property type="entry name" value="Glutamyl-tRNA reductase"/>
    <property type="match status" value="1"/>
</dbReference>
<dbReference type="PANTHER" id="PTHR43013">
    <property type="entry name" value="GLUTAMYL-TRNA REDUCTASE"/>
    <property type="match status" value="1"/>
</dbReference>
<evidence type="ECO:0000256" key="6">
    <source>
        <dbReference type="ARBA" id="ARBA00023244"/>
    </source>
</evidence>
<dbReference type="InterPro" id="IPR036291">
    <property type="entry name" value="NAD(P)-bd_dom_sf"/>
</dbReference>
<dbReference type="InterPro" id="IPR006151">
    <property type="entry name" value="Shikm_DH/Glu-tRNA_Rdtase"/>
</dbReference>
<dbReference type="Pfam" id="PF05201">
    <property type="entry name" value="GlutR_N"/>
    <property type="match status" value="1"/>
</dbReference>
<dbReference type="PROSITE" id="PS00747">
    <property type="entry name" value="GLUTR"/>
    <property type="match status" value="1"/>
</dbReference>
<dbReference type="GO" id="GO:0019353">
    <property type="term" value="P:protoporphyrinogen IX biosynthetic process from glutamate"/>
    <property type="evidence" value="ECO:0007669"/>
    <property type="project" value="TreeGrafter"/>
</dbReference>
<dbReference type="Gene3D" id="3.40.50.720">
    <property type="entry name" value="NAD(P)-binding Rossmann-like Domain"/>
    <property type="match status" value="1"/>
</dbReference>
<evidence type="ECO:0000256" key="2">
    <source>
        <dbReference type="ARBA" id="ARBA00005916"/>
    </source>
</evidence>
<dbReference type="InterPro" id="IPR015896">
    <property type="entry name" value="4pyrrol_synth_GluRdtase_dimer"/>
</dbReference>
<name>A0A3P3ZPJ3_9ZZZZ</name>
<dbReference type="InterPro" id="IPR000343">
    <property type="entry name" value="4pyrrol_synth_GluRdtase"/>
</dbReference>
<evidence type="ECO:0000313" key="11">
    <source>
        <dbReference type="EMBL" id="VAY88622.1"/>
    </source>
</evidence>